<evidence type="ECO:0000256" key="5">
    <source>
        <dbReference type="SAM" id="MobiDB-lite"/>
    </source>
</evidence>
<evidence type="ECO:0000256" key="2">
    <source>
        <dbReference type="ARBA" id="ARBA00022771"/>
    </source>
</evidence>
<feature type="region of interest" description="Disordered" evidence="5">
    <location>
        <begin position="1"/>
        <end position="34"/>
    </location>
</feature>
<evidence type="ECO:0000256" key="1">
    <source>
        <dbReference type="ARBA" id="ARBA00022723"/>
    </source>
</evidence>
<dbReference type="GO" id="GO:0016567">
    <property type="term" value="P:protein ubiquitination"/>
    <property type="evidence" value="ECO:0007669"/>
    <property type="project" value="UniProtKB-UniPathway"/>
</dbReference>
<dbReference type="EMBL" id="VICG01000011">
    <property type="protein sequence ID" value="KAA8566822.1"/>
    <property type="molecule type" value="Genomic_DNA"/>
</dbReference>
<dbReference type="GO" id="GO:0008270">
    <property type="term" value="F:zinc ion binding"/>
    <property type="evidence" value="ECO:0007669"/>
    <property type="project" value="UniProtKB-KW"/>
</dbReference>
<gene>
    <name evidence="7" type="ORF">EYC84_009921</name>
</gene>
<evidence type="ECO:0000259" key="6">
    <source>
        <dbReference type="PROSITE" id="PS50089"/>
    </source>
</evidence>
<evidence type="ECO:0000313" key="8">
    <source>
        <dbReference type="Proteomes" id="UP000322873"/>
    </source>
</evidence>
<dbReference type="PANTHER" id="PTHR14155:SF627">
    <property type="entry name" value="OS06G0192800 PROTEIN"/>
    <property type="match status" value="1"/>
</dbReference>
<dbReference type="VEuPathDB" id="FungiDB:MFRU_066g00160"/>
<dbReference type="AlphaFoldDB" id="A0A5M9JG70"/>
<name>A0A5M9JG70_MONFR</name>
<dbReference type="Gene3D" id="3.30.40.10">
    <property type="entry name" value="Zinc/RING finger domain, C3HC4 (zinc finger)"/>
    <property type="match status" value="1"/>
</dbReference>
<dbReference type="UniPathway" id="UPA00143"/>
<protein>
    <recommendedName>
        <fullName evidence="6">RING-type domain-containing protein</fullName>
    </recommendedName>
</protein>
<dbReference type="InterPro" id="IPR053238">
    <property type="entry name" value="RING-H2_zinc_finger"/>
</dbReference>
<feature type="domain" description="RING-type" evidence="6">
    <location>
        <begin position="489"/>
        <end position="536"/>
    </location>
</feature>
<dbReference type="PROSITE" id="PS50089">
    <property type="entry name" value="ZF_RING_2"/>
    <property type="match status" value="1"/>
</dbReference>
<sequence length="542" mass="61688">MSENTEQSSTSFSGQQNEQYQAQHEEGRSHSMRGAIFPRARDLFRTQRTRNASEHDSTLGMATVPRFGDHEEFSFSAPRNEEGRSTIRDELFSRNRSLHDIQQAASDLPTARTTIHGLGDNQTPSFSVPQIEETQSSIRERMFPQVAAQIVTRRPGNDYLLGMGTSFLQGDNQTFYPSAPRDSEDRLQNENTQGRPMMQENFQRNWLDHNTGRIRGHHQSSSANAVSREDAALELDIRRYEAGYEDHQAPTSRPMGYTYGNGPVTASHYAENSTRTQETLRQTAEHTQNAEVLNAPRQSSNLVSENIRRNGEQNRHTGEVQNTLMSMESLRRARGEPRRRVRFDRDNYLSTAPRLSSNVMRPSAEAFQQMMHPVIGDSQADFSLSSLNNRPRRTFALRNEDIRTAEINQLLINREENRLSLAEFRARSEFLALGLSERRNKHRNDFRLEVIKRVLTPASAEESDCCPICQEGYITAGEDPALPVEVQSCPHCQKQYTTTPNNDAHDACSMPMCTHVFGRGCITRWLKDHNTCPMCRARIALP</sequence>
<dbReference type="Pfam" id="PF13639">
    <property type="entry name" value="zf-RING_2"/>
    <property type="match status" value="1"/>
</dbReference>
<accession>A0A5M9JG70</accession>
<keyword evidence="8" id="KW-1185">Reference proteome</keyword>
<evidence type="ECO:0000256" key="4">
    <source>
        <dbReference type="PROSITE-ProRule" id="PRU00175"/>
    </source>
</evidence>
<dbReference type="SUPFAM" id="SSF57850">
    <property type="entry name" value="RING/U-box"/>
    <property type="match status" value="1"/>
</dbReference>
<comment type="caution">
    <text evidence="7">The sequence shown here is derived from an EMBL/GenBank/DDBJ whole genome shotgun (WGS) entry which is preliminary data.</text>
</comment>
<dbReference type="InterPro" id="IPR013083">
    <property type="entry name" value="Znf_RING/FYVE/PHD"/>
</dbReference>
<reference evidence="7 8" key="1">
    <citation type="submission" date="2019-06" db="EMBL/GenBank/DDBJ databases">
        <title>Genome Sequence of the Brown Rot Fungal Pathogen Monilinia fructicola.</title>
        <authorList>
            <person name="De Miccolis Angelini R.M."/>
            <person name="Landi L."/>
            <person name="Abate D."/>
            <person name="Pollastro S."/>
            <person name="Romanazzi G."/>
            <person name="Faretra F."/>
        </authorList>
    </citation>
    <scope>NUCLEOTIDE SEQUENCE [LARGE SCALE GENOMIC DNA]</scope>
    <source>
        <strain evidence="7 8">Mfrc123</strain>
    </source>
</reference>
<evidence type="ECO:0000313" key="7">
    <source>
        <dbReference type="EMBL" id="KAA8566822.1"/>
    </source>
</evidence>
<keyword evidence="2 4" id="KW-0863">Zinc-finger</keyword>
<keyword evidence="1" id="KW-0479">Metal-binding</keyword>
<dbReference type="Proteomes" id="UP000322873">
    <property type="component" value="Unassembled WGS sequence"/>
</dbReference>
<dbReference type="PANTHER" id="PTHR14155">
    <property type="entry name" value="RING FINGER DOMAIN-CONTAINING"/>
    <property type="match status" value="1"/>
</dbReference>
<organism evidence="7 8">
    <name type="scientific">Monilinia fructicola</name>
    <name type="common">Brown rot fungus</name>
    <name type="synonym">Ciboria fructicola</name>
    <dbReference type="NCBI Taxonomy" id="38448"/>
    <lineage>
        <taxon>Eukaryota</taxon>
        <taxon>Fungi</taxon>
        <taxon>Dikarya</taxon>
        <taxon>Ascomycota</taxon>
        <taxon>Pezizomycotina</taxon>
        <taxon>Leotiomycetes</taxon>
        <taxon>Helotiales</taxon>
        <taxon>Sclerotiniaceae</taxon>
        <taxon>Monilinia</taxon>
    </lineage>
</organism>
<proteinExistence type="predicted"/>
<keyword evidence="3" id="KW-0862">Zinc</keyword>
<feature type="compositionally biased region" description="Polar residues" evidence="5">
    <location>
        <begin position="1"/>
        <end position="22"/>
    </location>
</feature>
<dbReference type="InterPro" id="IPR001841">
    <property type="entry name" value="Znf_RING"/>
</dbReference>
<evidence type="ECO:0000256" key="3">
    <source>
        <dbReference type="ARBA" id="ARBA00022833"/>
    </source>
</evidence>